<dbReference type="SUPFAM" id="SSF51206">
    <property type="entry name" value="cAMP-binding domain-like"/>
    <property type="match status" value="1"/>
</dbReference>
<dbReference type="AlphaFoldDB" id="A0A7X0ZIP4"/>
<keyword evidence="4" id="KW-1185">Reference proteome</keyword>
<reference evidence="4 5" key="1">
    <citation type="submission" date="2020-03" db="EMBL/GenBank/DDBJ databases">
        <title>Soil Listeria distribution.</title>
        <authorList>
            <person name="Liao J."/>
            <person name="Wiedmann M."/>
        </authorList>
    </citation>
    <scope>NUCLEOTIDE SEQUENCE [LARGE SCALE GENOMIC DNA]</scope>
    <source>
        <strain evidence="3 5">FSL L7-0072</strain>
        <strain evidence="2 4">FSL L7-1699</strain>
    </source>
</reference>
<keyword evidence="1" id="KW-0010">Activator</keyword>
<dbReference type="Proteomes" id="UP000558070">
    <property type="component" value="Unassembled WGS sequence"/>
</dbReference>
<organism evidence="3 5">
    <name type="scientific">Listeria farberi</name>
    <dbReference type="NCBI Taxonomy" id="2713500"/>
    <lineage>
        <taxon>Bacteria</taxon>
        <taxon>Bacillati</taxon>
        <taxon>Bacillota</taxon>
        <taxon>Bacilli</taxon>
        <taxon>Bacillales</taxon>
        <taxon>Listeriaceae</taxon>
        <taxon>Listeria</taxon>
    </lineage>
</organism>
<comment type="caution">
    <text evidence="3">The sequence shown here is derived from an EMBL/GenBank/DDBJ whole genome shotgun (WGS) entry which is preliminary data.</text>
</comment>
<name>A0A7X0ZIP4_9LIST</name>
<evidence type="ECO:0000313" key="5">
    <source>
        <dbReference type="Proteomes" id="UP000558070"/>
    </source>
</evidence>
<evidence type="ECO:0000256" key="1">
    <source>
        <dbReference type="ARBA" id="ARBA00023159"/>
    </source>
</evidence>
<dbReference type="EMBL" id="JAARZO010000003">
    <property type="protein sequence ID" value="MBC2288030.1"/>
    <property type="molecule type" value="Genomic_DNA"/>
</dbReference>
<dbReference type="EMBL" id="JAARPH010000003">
    <property type="protein sequence ID" value="MBC1375990.1"/>
    <property type="molecule type" value="Genomic_DNA"/>
</dbReference>
<dbReference type="Proteomes" id="UP000518829">
    <property type="component" value="Unassembled WGS sequence"/>
</dbReference>
<dbReference type="RefSeq" id="WP_185319506.1">
    <property type="nucleotide sequence ID" value="NZ_JAARPH010000003.1"/>
</dbReference>
<evidence type="ECO:0000313" key="2">
    <source>
        <dbReference type="EMBL" id="MBC1375990.1"/>
    </source>
</evidence>
<accession>A0A7X0ZIP4</accession>
<dbReference type="InterPro" id="IPR018490">
    <property type="entry name" value="cNMP-bd_dom_sf"/>
</dbReference>
<sequence length="228" mass="26751">MPKSLYNYHEFIHLSHKGKISFEKIEVQKNTILLNKKTDLENYIYLVVEGYVALFLNDGKEQSKIYSIQGEGAFLNYFTLLDQDQSINRFQYKTLSKCFLYRYSKLDIEYFLSMFPENFGFQFFIMKNQATHIYFKSLMASSPASEKLMLTFSNLALLHGTPTEDGKVTLPPEIKTSHLLSYSNLSKSCFYKDLQYLKATNQIEKQDKSWVIYNKELNLMLQNGQTYI</sequence>
<dbReference type="InterPro" id="IPR014710">
    <property type="entry name" value="RmlC-like_jellyroll"/>
</dbReference>
<gene>
    <name evidence="2" type="ORF">HB839_10680</name>
    <name evidence="3" type="ORF">HCB47_10425</name>
</gene>
<evidence type="ECO:0000313" key="4">
    <source>
        <dbReference type="Proteomes" id="UP000518829"/>
    </source>
</evidence>
<evidence type="ECO:0000313" key="3">
    <source>
        <dbReference type="EMBL" id="MBC2288030.1"/>
    </source>
</evidence>
<dbReference type="Gene3D" id="2.60.120.10">
    <property type="entry name" value="Jelly Rolls"/>
    <property type="match status" value="1"/>
</dbReference>
<protein>
    <submittedName>
        <fullName evidence="3">Crp/Fnr family transcriptional regulator</fullName>
    </submittedName>
</protein>
<proteinExistence type="predicted"/>